<dbReference type="AlphaFoldDB" id="A0A2S9QCZ9"/>
<dbReference type="EMBL" id="PUEJ01000004">
    <property type="protein sequence ID" value="PRH87222.1"/>
    <property type="molecule type" value="Genomic_DNA"/>
</dbReference>
<accession>A0A2S9QCZ9</accession>
<keyword evidence="1" id="KW-0732">Signal</keyword>
<dbReference type="RefSeq" id="WP_105862161.1">
    <property type="nucleotide sequence ID" value="NZ_PUEJ01000004.1"/>
</dbReference>
<keyword evidence="3" id="KW-1185">Reference proteome</keyword>
<comment type="caution">
    <text evidence="2">The sequence shown here is derived from an EMBL/GenBank/DDBJ whole genome shotgun (WGS) entry which is preliminary data.</text>
</comment>
<feature type="signal peptide" evidence="1">
    <location>
        <begin position="1"/>
        <end position="30"/>
    </location>
</feature>
<feature type="chain" id="PRO_5015518275" evidence="1">
    <location>
        <begin position="31"/>
        <end position="213"/>
    </location>
</feature>
<protein>
    <submittedName>
        <fullName evidence="2">Uncharacterized protein</fullName>
    </submittedName>
</protein>
<reference evidence="2 3" key="1">
    <citation type="submission" date="2018-02" db="EMBL/GenBank/DDBJ databases">
        <title>Whole genome sequencing of endophytic bacterium.</title>
        <authorList>
            <person name="Eedara R."/>
            <person name="Podile A.R."/>
        </authorList>
    </citation>
    <scope>NUCLEOTIDE SEQUENCE [LARGE SCALE GENOMIC DNA]</scope>
    <source>
        <strain evidence="2 3">RP1T</strain>
    </source>
</reference>
<evidence type="ECO:0000256" key="1">
    <source>
        <dbReference type="SAM" id="SignalP"/>
    </source>
</evidence>
<sequence length="213" mass="22650">MTRNDIAETLFASFLLGLAVLLLLSSGVLAAEPFTSAYTHFDTAKCPHQPGNDEEDYGSWRCPGYRGLPMRLSAGDQRMFVSFGKPGAHDLAASETFTGFNSADHGTVEWRLAAGQPQPFATILQWQVMTEADHQAEAKGPSPASGRVLVVTRLGKDGTCHVGYVDARANAGTANALARKIADEQARSFRCGKDKPVVLGAVSSGLSLPGKAR</sequence>
<proteinExistence type="predicted"/>
<evidence type="ECO:0000313" key="2">
    <source>
        <dbReference type="EMBL" id="PRH87222.1"/>
    </source>
</evidence>
<dbReference type="Proteomes" id="UP000237682">
    <property type="component" value="Unassembled WGS sequence"/>
</dbReference>
<organism evidence="2 3">
    <name type="scientific">Labrys okinawensis</name>
    <dbReference type="NCBI Taxonomy" id="346911"/>
    <lineage>
        <taxon>Bacteria</taxon>
        <taxon>Pseudomonadati</taxon>
        <taxon>Pseudomonadota</taxon>
        <taxon>Alphaproteobacteria</taxon>
        <taxon>Hyphomicrobiales</taxon>
        <taxon>Xanthobacteraceae</taxon>
        <taxon>Labrys</taxon>
    </lineage>
</organism>
<gene>
    <name evidence="2" type="ORF">C5L14_11335</name>
</gene>
<evidence type="ECO:0000313" key="3">
    <source>
        <dbReference type="Proteomes" id="UP000237682"/>
    </source>
</evidence>
<name>A0A2S9QCZ9_9HYPH</name>
<dbReference type="OrthoDB" id="7427667at2"/>